<dbReference type="EMBL" id="SJPF01000001">
    <property type="protein sequence ID" value="TWT39087.1"/>
    <property type="molecule type" value="Genomic_DNA"/>
</dbReference>
<comment type="similarity">
    <text evidence="2">Belongs to the MgtC/SapB family.</text>
</comment>
<dbReference type="InterPro" id="IPR012347">
    <property type="entry name" value="Ferritin-like"/>
</dbReference>
<feature type="domain" description="MgtC/SapB/SrpB/YhiD N-terminal" evidence="9">
    <location>
        <begin position="1"/>
        <end position="64"/>
    </location>
</feature>
<evidence type="ECO:0000256" key="8">
    <source>
        <dbReference type="SAM" id="Phobius"/>
    </source>
</evidence>
<proteinExistence type="inferred from homology"/>
<evidence type="ECO:0000313" key="11">
    <source>
        <dbReference type="Proteomes" id="UP000318878"/>
    </source>
</evidence>
<evidence type="ECO:0000259" key="9">
    <source>
        <dbReference type="Pfam" id="PF02308"/>
    </source>
</evidence>
<keyword evidence="3" id="KW-1003">Cell membrane</keyword>
<dbReference type="PANTHER" id="PTHR33778:SF1">
    <property type="entry name" value="MAGNESIUM TRANSPORTER YHID-RELATED"/>
    <property type="match status" value="1"/>
</dbReference>
<dbReference type="Gene3D" id="1.20.1260.10">
    <property type="match status" value="1"/>
</dbReference>
<protein>
    <submittedName>
        <fullName evidence="10">Putative Mg(2+) transport ATPase</fullName>
    </submittedName>
</protein>
<evidence type="ECO:0000256" key="1">
    <source>
        <dbReference type="ARBA" id="ARBA00004651"/>
    </source>
</evidence>
<reference evidence="10 11" key="1">
    <citation type="submission" date="2019-02" db="EMBL/GenBank/DDBJ databases">
        <title>Deep-cultivation of Planctomycetes and their phenomic and genomic characterization uncovers novel biology.</title>
        <authorList>
            <person name="Wiegand S."/>
            <person name="Jogler M."/>
            <person name="Boedeker C."/>
            <person name="Pinto D."/>
            <person name="Vollmers J."/>
            <person name="Rivas-Marin E."/>
            <person name="Kohn T."/>
            <person name="Peeters S.H."/>
            <person name="Heuer A."/>
            <person name="Rast P."/>
            <person name="Oberbeckmann S."/>
            <person name="Bunk B."/>
            <person name="Jeske O."/>
            <person name="Meyerdierks A."/>
            <person name="Storesund J.E."/>
            <person name="Kallscheuer N."/>
            <person name="Luecker S."/>
            <person name="Lage O.M."/>
            <person name="Pohl T."/>
            <person name="Merkel B.J."/>
            <person name="Hornburger P."/>
            <person name="Mueller R.-W."/>
            <person name="Bruemmer F."/>
            <person name="Labrenz M."/>
            <person name="Spormann A.M."/>
            <person name="Op Den Camp H."/>
            <person name="Overmann J."/>
            <person name="Amann R."/>
            <person name="Jetten M.S.M."/>
            <person name="Mascher T."/>
            <person name="Medema M.H."/>
            <person name="Devos D.P."/>
            <person name="Kaster A.-K."/>
            <person name="Ovreas L."/>
            <person name="Rohde M."/>
            <person name="Galperin M.Y."/>
            <person name="Jogler C."/>
        </authorList>
    </citation>
    <scope>NUCLEOTIDE SEQUENCE [LARGE SCALE GENOMIC DNA]</scope>
    <source>
        <strain evidence="10 11">Enr8</strain>
    </source>
</reference>
<keyword evidence="5 8" id="KW-1133">Transmembrane helix</keyword>
<evidence type="ECO:0000256" key="5">
    <source>
        <dbReference type="ARBA" id="ARBA00022989"/>
    </source>
</evidence>
<comment type="caution">
    <text evidence="10">The sequence shown here is derived from an EMBL/GenBank/DDBJ whole genome shotgun (WGS) entry which is preliminary data.</text>
</comment>
<organism evidence="10 11">
    <name type="scientific">Blastopirellula retiformator</name>
    <dbReference type="NCBI Taxonomy" id="2527970"/>
    <lineage>
        <taxon>Bacteria</taxon>
        <taxon>Pseudomonadati</taxon>
        <taxon>Planctomycetota</taxon>
        <taxon>Planctomycetia</taxon>
        <taxon>Pirellulales</taxon>
        <taxon>Pirellulaceae</taxon>
        <taxon>Blastopirellula</taxon>
    </lineage>
</organism>
<comment type="subcellular location">
    <subcellularLocation>
        <location evidence="1">Cell membrane</location>
        <topology evidence="1">Multi-pass membrane protein</topology>
    </subcellularLocation>
</comment>
<keyword evidence="6 8" id="KW-0472">Membrane</keyword>
<feature type="region of interest" description="Disordered" evidence="7">
    <location>
        <begin position="144"/>
        <end position="172"/>
    </location>
</feature>
<dbReference type="Proteomes" id="UP000318878">
    <property type="component" value="Unassembled WGS sequence"/>
</dbReference>
<dbReference type="NCBIfam" id="TIGR02284">
    <property type="entry name" value="PA2169 family four-helix-bundle protein"/>
    <property type="match status" value="1"/>
</dbReference>
<dbReference type="AlphaFoldDB" id="A0A5C5VM26"/>
<evidence type="ECO:0000313" key="10">
    <source>
        <dbReference type="EMBL" id="TWT39087.1"/>
    </source>
</evidence>
<keyword evidence="4 8" id="KW-0812">Transmembrane</keyword>
<gene>
    <name evidence="10" type="ORF">Enr8_07820</name>
</gene>
<evidence type="ECO:0000256" key="7">
    <source>
        <dbReference type="SAM" id="MobiDB-lite"/>
    </source>
</evidence>
<dbReference type="PANTHER" id="PTHR33778">
    <property type="entry name" value="PROTEIN MGTC"/>
    <property type="match status" value="1"/>
</dbReference>
<accession>A0A5C5VM26</accession>
<evidence type="ECO:0000256" key="6">
    <source>
        <dbReference type="ARBA" id="ARBA00023136"/>
    </source>
</evidence>
<dbReference type="InterPro" id="IPR003416">
    <property type="entry name" value="MgtC/SapB/SrpB/YhiD_fam"/>
</dbReference>
<evidence type="ECO:0000256" key="4">
    <source>
        <dbReference type="ARBA" id="ARBA00022692"/>
    </source>
</evidence>
<name>A0A5C5VM26_9BACT</name>
<sequence>MGGVLGWERVKRQKSVGLRTYMLVSLGSAVLMIVGMQLQEDYGDTELPSVGLDITRVLSAMVGGDGAPHLDRHSRLATVRSRSPSRKSTDCYAILAEAEAGEDHIKHAYEDALKETAGSAMNDVLQKQYAQVKQGHDRIRDMRDAFKAKSQLSPPRFRRRPRPNSRTPRSRR</sequence>
<evidence type="ECO:0000256" key="2">
    <source>
        <dbReference type="ARBA" id="ARBA00009298"/>
    </source>
</evidence>
<dbReference type="RefSeq" id="WP_246119939.1">
    <property type="nucleotide sequence ID" value="NZ_SJPF01000001.1"/>
</dbReference>
<dbReference type="InterPro" id="IPR011971">
    <property type="entry name" value="CHP02284"/>
</dbReference>
<keyword evidence="11" id="KW-1185">Reference proteome</keyword>
<evidence type="ECO:0000256" key="3">
    <source>
        <dbReference type="ARBA" id="ARBA00022475"/>
    </source>
</evidence>
<dbReference type="GO" id="GO:0005886">
    <property type="term" value="C:plasma membrane"/>
    <property type="evidence" value="ECO:0007669"/>
    <property type="project" value="UniProtKB-SubCell"/>
</dbReference>
<feature type="compositionally biased region" description="Basic residues" evidence="7">
    <location>
        <begin position="156"/>
        <end position="172"/>
    </location>
</feature>
<dbReference type="Pfam" id="PF02308">
    <property type="entry name" value="MgtC"/>
    <property type="match status" value="1"/>
</dbReference>
<dbReference type="InterPro" id="IPR049177">
    <property type="entry name" value="MgtC_SapB_SrpB_YhiD_N"/>
</dbReference>
<feature type="transmembrane region" description="Helical" evidence="8">
    <location>
        <begin position="21"/>
        <end position="38"/>
    </location>
</feature>